<dbReference type="AlphaFoldDB" id="A0A024JS50"/>
<protein>
    <recommendedName>
        <fullName evidence="5">Intersectin-EH binding protein Ibp1</fullName>
    </recommendedName>
</protein>
<keyword evidence="4" id="KW-1185">Reference proteome</keyword>
<dbReference type="Proteomes" id="UP000028880">
    <property type="component" value="Unassembled WGS sequence"/>
</dbReference>
<evidence type="ECO:0000313" key="3">
    <source>
        <dbReference type="EMBL" id="ORX06387.1"/>
    </source>
</evidence>
<keyword evidence="1" id="KW-0732">Signal</keyword>
<feature type="signal peptide" evidence="1">
    <location>
        <begin position="1"/>
        <end position="28"/>
    </location>
</feature>
<dbReference type="EMBL" id="HG964446">
    <property type="protein sequence ID" value="CDO86414.1"/>
    <property type="molecule type" value="Genomic_DNA"/>
</dbReference>
<evidence type="ECO:0000256" key="1">
    <source>
        <dbReference type="SAM" id="SignalP"/>
    </source>
</evidence>
<dbReference type="Proteomes" id="UP000193710">
    <property type="component" value="Unassembled WGS sequence"/>
</dbReference>
<gene>
    <name evidence="3" type="ORF">AWC29_09080</name>
    <name evidence="2" type="ORF">BN973_00757</name>
</gene>
<dbReference type="OrthoDB" id="9866453at2"/>
<sequence length="99" mass="10289" precursor="true">MRKVIITAAGALLAVPFSAIIAASPANAVPCVIPQPPQMSAECKNCIQANGGDGNAIAICEGQQPARRSLPSTGYPDCDQYQLPTSRAICVDQHLAGQR</sequence>
<reference evidence="2" key="2">
    <citation type="submission" date="2014-04" db="EMBL/GenBank/DDBJ databases">
        <authorList>
            <person name="Urmite Genomes U."/>
        </authorList>
    </citation>
    <scope>NUCLEOTIDE SEQUENCE</scope>
    <source>
        <strain evidence="2">DSM 44626</strain>
    </source>
</reference>
<dbReference type="HOGENOM" id="CLU_2317279_0_0_11"/>
<feature type="chain" id="PRO_5001534174" description="Intersectin-EH binding protein Ibp1" evidence="1">
    <location>
        <begin position="29"/>
        <end position="99"/>
    </location>
</feature>
<accession>A0A024JS50</accession>
<evidence type="ECO:0000313" key="2">
    <source>
        <dbReference type="EMBL" id="CDO86414.1"/>
    </source>
</evidence>
<organism evidence="2">
    <name type="scientific">Mycobacterium triplex</name>
    <dbReference type="NCBI Taxonomy" id="47839"/>
    <lineage>
        <taxon>Bacteria</taxon>
        <taxon>Bacillati</taxon>
        <taxon>Actinomycetota</taxon>
        <taxon>Actinomycetes</taxon>
        <taxon>Mycobacteriales</taxon>
        <taxon>Mycobacteriaceae</taxon>
        <taxon>Mycobacterium</taxon>
        <taxon>Mycobacterium simiae complex</taxon>
    </lineage>
</organism>
<dbReference type="STRING" id="47839.BN973_00757"/>
<evidence type="ECO:0000313" key="4">
    <source>
        <dbReference type="Proteomes" id="UP000193710"/>
    </source>
</evidence>
<dbReference type="EMBL" id="LQPY01000011">
    <property type="protein sequence ID" value="ORX06387.1"/>
    <property type="molecule type" value="Genomic_DNA"/>
</dbReference>
<dbReference type="eggNOG" id="ENOG50321FP">
    <property type="taxonomic scope" value="Bacteria"/>
</dbReference>
<name>A0A024JS50_9MYCO</name>
<reference evidence="2" key="1">
    <citation type="journal article" date="2014" name="Genome Announc.">
        <title>Draft Genome Sequence of Mycobacterium triplex DSM 44626.</title>
        <authorList>
            <person name="Sassi M."/>
            <person name="Croce O."/>
            <person name="Robert C."/>
            <person name="Raoult D."/>
            <person name="Drancourt M."/>
        </authorList>
    </citation>
    <scope>NUCLEOTIDE SEQUENCE [LARGE SCALE GENOMIC DNA]</scope>
    <source>
        <strain evidence="2">DSM 44626</strain>
    </source>
</reference>
<dbReference type="RefSeq" id="WP_036465970.1">
    <property type="nucleotide sequence ID" value="NZ_HG964446.1"/>
</dbReference>
<proteinExistence type="predicted"/>
<reference evidence="3 4" key="3">
    <citation type="submission" date="2016-01" db="EMBL/GenBank/DDBJ databases">
        <title>The new phylogeny of the genus Mycobacterium.</title>
        <authorList>
            <person name="Tarcisio F."/>
            <person name="Conor M."/>
            <person name="Antonella G."/>
            <person name="Elisabetta G."/>
            <person name="Giulia F.S."/>
            <person name="Sara T."/>
            <person name="Anna F."/>
            <person name="Clotilde B."/>
            <person name="Roberto B."/>
            <person name="Veronica D.S."/>
            <person name="Fabio R."/>
            <person name="Monica P."/>
            <person name="Olivier J."/>
            <person name="Enrico T."/>
            <person name="Nicola S."/>
        </authorList>
    </citation>
    <scope>NUCLEOTIDE SEQUENCE [LARGE SCALE GENOMIC DNA]</scope>
    <source>
        <strain evidence="3 4">DSM 44626</strain>
    </source>
</reference>
<evidence type="ECO:0008006" key="5">
    <source>
        <dbReference type="Google" id="ProtNLM"/>
    </source>
</evidence>